<dbReference type="Pfam" id="PF03771">
    <property type="entry name" value="SPDY"/>
    <property type="match status" value="2"/>
</dbReference>
<feature type="compositionally biased region" description="Low complexity" evidence="1">
    <location>
        <begin position="231"/>
        <end position="254"/>
    </location>
</feature>
<organism evidence="3 4">
    <name type="scientific">Streptomyces reniochalinae</name>
    <dbReference type="NCBI Taxonomy" id="2250578"/>
    <lineage>
        <taxon>Bacteria</taxon>
        <taxon>Bacillati</taxon>
        <taxon>Actinomycetota</taxon>
        <taxon>Actinomycetes</taxon>
        <taxon>Kitasatosporales</taxon>
        <taxon>Streptomycetaceae</taxon>
        <taxon>Streptomyces</taxon>
    </lineage>
</organism>
<dbReference type="Proteomes" id="UP000253507">
    <property type="component" value="Unassembled WGS sequence"/>
</dbReference>
<comment type="caution">
    <text evidence="3">The sequence shown here is derived from an EMBL/GenBank/DDBJ whole genome shotgun (WGS) entry which is preliminary data.</text>
</comment>
<evidence type="ECO:0000259" key="2">
    <source>
        <dbReference type="Pfam" id="PF03771"/>
    </source>
</evidence>
<dbReference type="AlphaFoldDB" id="A0A367EA50"/>
<dbReference type="InterPro" id="IPR005523">
    <property type="entry name" value="DUF317_SPDY"/>
</dbReference>
<feature type="domain" description="DUF317" evidence="2">
    <location>
        <begin position="156"/>
        <end position="211"/>
    </location>
</feature>
<sequence>MPHRTTVSGDVLVAPRYLAGTTGTDPAAPLLDAAPGWSHTLVGPDHYYASSCQRLRAARRNGEWTFTYAQDPLGIPDWSAHFDRTTPDEVLAAFTERLTDGLDSYFADYLSGGPLHTGQTPASVFAEHGWEPVRGTRPWRTLAPDEHAAFHIRTGYVDDPEELRHRGAAIWKITAGPDPVNRPTWSAHFTGHTPQPLMTAVALAVADPEPAQRPAHRVPEAHRDLVGLRPAAHSARAAAAQARGRFSAATQPTRESPPPSSAAPTPSPSPSRTARTR</sequence>
<dbReference type="RefSeq" id="WP_114018473.1">
    <property type="nucleotide sequence ID" value="NZ_QOIM01000042.1"/>
</dbReference>
<dbReference type="OrthoDB" id="4140865at2"/>
<protein>
    <submittedName>
        <fullName evidence="3">DUF317 domain-containing protein</fullName>
    </submittedName>
</protein>
<feature type="domain" description="DUF317" evidence="2">
    <location>
        <begin position="61"/>
        <end position="100"/>
    </location>
</feature>
<gene>
    <name evidence="3" type="ORF">DQ392_28145</name>
</gene>
<feature type="region of interest" description="Disordered" evidence="1">
    <location>
        <begin position="231"/>
        <end position="277"/>
    </location>
</feature>
<dbReference type="EMBL" id="QOIM01000042">
    <property type="protein sequence ID" value="RCG14936.1"/>
    <property type="molecule type" value="Genomic_DNA"/>
</dbReference>
<evidence type="ECO:0000313" key="4">
    <source>
        <dbReference type="Proteomes" id="UP000253507"/>
    </source>
</evidence>
<accession>A0A367EA50</accession>
<evidence type="ECO:0000256" key="1">
    <source>
        <dbReference type="SAM" id="MobiDB-lite"/>
    </source>
</evidence>
<feature type="compositionally biased region" description="Pro residues" evidence="1">
    <location>
        <begin position="255"/>
        <end position="269"/>
    </location>
</feature>
<name>A0A367EA50_9ACTN</name>
<reference evidence="3 4" key="1">
    <citation type="submission" date="2018-06" db="EMBL/GenBank/DDBJ databases">
        <title>Streptomyces reniochalinae sp. nov. and Streptomyces diacarnus sp. nov. from marine sponges.</title>
        <authorList>
            <person name="Li L."/>
        </authorList>
    </citation>
    <scope>NUCLEOTIDE SEQUENCE [LARGE SCALE GENOMIC DNA]</scope>
    <source>
        <strain evidence="3 4">LHW50302</strain>
    </source>
</reference>
<evidence type="ECO:0000313" key="3">
    <source>
        <dbReference type="EMBL" id="RCG14936.1"/>
    </source>
</evidence>
<keyword evidence="4" id="KW-1185">Reference proteome</keyword>
<proteinExistence type="predicted"/>